<comment type="caution">
    <text evidence="2">The sequence shown here is derived from an EMBL/GenBank/DDBJ whole genome shotgun (WGS) entry which is preliminary data.</text>
</comment>
<dbReference type="OrthoDB" id="1432175at2759"/>
<proteinExistence type="predicted"/>
<dbReference type="Proteomes" id="UP000634136">
    <property type="component" value="Unassembled WGS sequence"/>
</dbReference>
<keyword evidence="1" id="KW-0175">Coiled coil</keyword>
<keyword evidence="3" id="KW-1185">Reference proteome</keyword>
<protein>
    <submittedName>
        <fullName evidence="2">Retrovirus-related Pol polyprotein from transposon TNT 1-94</fullName>
    </submittedName>
</protein>
<evidence type="ECO:0000313" key="3">
    <source>
        <dbReference type="Proteomes" id="UP000634136"/>
    </source>
</evidence>
<feature type="coiled-coil region" evidence="1">
    <location>
        <begin position="75"/>
        <end position="102"/>
    </location>
</feature>
<organism evidence="2 3">
    <name type="scientific">Senna tora</name>
    <dbReference type="NCBI Taxonomy" id="362788"/>
    <lineage>
        <taxon>Eukaryota</taxon>
        <taxon>Viridiplantae</taxon>
        <taxon>Streptophyta</taxon>
        <taxon>Embryophyta</taxon>
        <taxon>Tracheophyta</taxon>
        <taxon>Spermatophyta</taxon>
        <taxon>Magnoliopsida</taxon>
        <taxon>eudicotyledons</taxon>
        <taxon>Gunneridae</taxon>
        <taxon>Pentapetalae</taxon>
        <taxon>rosids</taxon>
        <taxon>fabids</taxon>
        <taxon>Fabales</taxon>
        <taxon>Fabaceae</taxon>
        <taxon>Caesalpinioideae</taxon>
        <taxon>Cassia clade</taxon>
        <taxon>Senna</taxon>
    </lineage>
</organism>
<evidence type="ECO:0000313" key="2">
    <source>
        <dbReference type="EMBL" id="KAF7812713.1"/>
    </source>
</evidence>
<sequence>MYGVVNALTEAEPVADSAQATKDFWLQANKVCRNKCLQGSQDNLGTFDSQALCRGCWKTEICSRRNYYRWEMTDDKDFKSQINEYQRLLEELKAEKINLPDEFVAGILIEKLSD</sequence>
<dbReference type="EMBL" id="JAAIUW010000010">
    <property type="protein sequence ID" value="KAF7812713.1"/>
    <property type="molecule type" value="Genomic_DNA"/>
</dbReference>
<dbReference type="AlphaFoldDB" id="A0A834SZQ5"/>
<name>A0A834SZQ5_9FABA</name>
<evidence type="ECO:0000256" key="1">
    <source>
        <dbReference type="SAM" id="Coils"/>
    </source>
</evidence>
<gene>
    <name evidence="2" type="ORF">G2W53_033689</name>
</gene>
<reference evidence="2" key="1">
    <citation type="submission" date="2020-09" db="EMBL/GenBank/DDBJ databases">
        <title>Genome-Enabled Discovery of Anthraquinone Biosynthesis in Senna tora.</title>
        <authorList>
            <person name="Kang S.-H."/>
            <person name="Pandey R.P."/>
            <person name="Lee C.-M."/>
            <person name="Sim J.-S."/>
            <person name="Jeong J.-T."/>
            <person name="Choi B.-S."/>
            <person name="Jung M."/>
            <person name="Ginzburg D."/>
            <person name="Zhao K."/>
            <person name="Won S.Y."/>
            <person name="Oh T.-J."/>
            <person name="Yu Y."/>
            <person name="Kim N.-H."/>
            <person name="Lee O.R."/>
            <person name="Lee T.-H."/>
            <person name="Bashyal P."/>
            <person name="Kim T.-S."/>
            <person name="Lee W.-H."/>
            <person name="Kawkins C."/>
            <person name="Kim C.-K."/>
            <person name="Kim J.S."/>
            <person name="Ahn B.O."/>
            <person name="Rhee S.Y."/>
            <person name="Sohng J.K."/>
        </authorList>
    </citation>
    <scope>NUCLEOTIDE SEQUENCE</scope>
    <source>
        <tissue evidence="2">Leaf</tissue>
    </source>
</reference>
<accession>A0A834SZQ5</accession>